<name>Q3L9R5_RHOE4</name>
<feature type="region of interest" description="Disordered" evidence="1">
    <location>
        <begin position="1"/>
        <end position="36"/>
    </location>
</feature>
<proteinExistence type="predicted"/>
<keyword evidence="2" id="KW-0614">Plasmid</keyword>
<dbReference type="KEGG" id="rer:RER_pREL1-01050"/>
<accession>Q3L9R5</accession>
<organism evidence="2 3">
    <name type="scientific">Rhodococcus erythropolis (strain PR4 / NBRC 100887)</name>
    <dbReference type="NCBI Taxonomy" id="234621"/>
    <lineage>
        <taxon>Bacteria</taxon>
        <taxon>Bacillati</taxon>
        <taxon>Actinomycetota</taxon>
        <taxon>Actinomycetes</taxon>
        <taxon>Mycobacteriales</taxon>
        <taxon>Nocardiaceae</taxon>
        <taxon>Rhodococcus</taxon>
        <taxon>Rhodococcus erythropolis group</taxon>
    </lineage>
</organism>
<gene>
    <name evidence="2" type="ordered locus">RER_pREL1-01050</name>
</gene>
<sequence>MMIERSTKRKTTAVPAPTTTPATTSARRTPTVTPRTVADATANATSAGAGRGPLIAQPLSLLVMYLLRSSHAMRAWK</sequence>
<reference evidence="2 3" key="2">
    <citation type="journal article" date="2006" name="Environ. Microbiol.">
        <title>Sequence analysis of three plasmids harboured in Rhodococcus erythropolis strain PR4.</title>
        <authorList>
            <person name="Sekine M."/>
            <person name="Tanikawa S."/>
            <person name="Omata S."/>
            <person name="Saito M."/>
            <person name="Fujisawa T."/>
            <person name="Tsukatani N."/>
            <person name="Tajima T."/>
            <person name="Sekigawa T."/>
            <person name="Kosugi H."/>
            <person name="Matsuo Y."/>
            <person name="Nishiko R."/>
            <person name="Imamura K."/>
            <person name="Ito M."/>
            <person name="Narita H."/>
            <person name="Tago S."/>
            <person name="Fujita N."/>
            <person name="Harayama S."/>
        </authorList>
    </citation>
    <scope>NUCLEOTIDE SEQUENCE [LARGE SCALE GENOMIC DNA]</scope>
    <source>
        <strain evidence="3">PR4 / NBRC 100887</strain>
        <plasmid evidence="2 3">pREL1</plasmid>
    </source>
</reference>
<dbReference type="HOGENOM" id="CLU_2635694_0_0_11"/>
<evidence type="ECO:0000256" key="1">
    <source>
        <dbReference type="SAM" id="MobiDB-lite"/>
    </source>
</evidence>
<feature type="compositionally biased region" description="Low complexity" evidence="1">
    <location>
        <begin position="12"/>
        <end position="36"/>
    </location>
</feature>
<evidence type="ECO:0000313" key="3">
    <source>
        <dbReference type="Proteomes" id="UP000002204"/>
    </source>
</evidence>
<geneLocation type="plasmid" evidence="2 3">
    <name>pREL1</name>
</geneLocation>
<dbReference type="AlphaFoldDB" id="Q3L9R5"/>
<dbReference type="Proteomes" id="UP000002204">
    <property type="component" value="Plasmid pREL1"/>
</dbReference>
<protein>
    <submittedName>
        <fullName evidence="2">Uncharacterized protein</fullName>
    </submittedName>
</protein>
<reference evidence="3" key="1">
    <citation type="submission" date="2005-03" db="EMBL/GenBank/DDBJ databases">
        <title>Comparison of the complete genome sequences of Rhodococcus erythropolis PR4 and Rhodococcus opacus B4.</title>
        <authorList>
            <person name="Takarada H."/>
            <person name="Sekine M."/>
            <person name="Hosoyama A."/>
            <person name="Yamada R."/>
            <person name="Fujisawa T."/>
            <person name="Omata S."/>
            <person name="Shimizu A."/>
            <person name="Tsukatani N."/>
            <person name="Tanikawa S."/>
            <person name="Fujita N."/>
            <person name="Harayama S."/>
        </authorList>
    </citation>
    <scope>NUCLEOTIDE SEQUENCE [LARGE SCALE GENOMIC DNA]</scope>
    <source>
        <strain evidence="3">PR4 / NBRC 100887</strain>
        <plasmid evidence="3">pREL1</plasmid>
    </source>
</reference>
<evidence type="ECO:0000313" key="2">
    <source>
        <dbReference type="EMBL" id="BAE46048.1"/>
    </source>
</evidence>
<dbReference type="EMBL" id="AP008931">
    <property type="protein sequence ID" value="BAE46048.1"/>
    <property type="molecule type" value="Genomic_DNA"/>
</dbReference>